<dbReference type="CDD" id="cd06462">
    <property type="entry name" value="Peptidase_S24_S26"/>
    <property type="match status" value="1"/>
</dbReference>
<dbReference type="GO" id="GO:0003677">
    <property type="term" value="F:DNA binding"/>
    <property type="evidence" value="ECO:0007669"/>
    <property type="project" value="UniProtKB-KW"/>
</dbReference>
<keyword evidence="2" id="KW-0238">DNA-binding</keyword>
<dbReference type="EMBL" id="RRAZ01000030">
    <property type="protein sequence ID" value="RRH71384.1"/>
    <property type="molecule type" value="Genomic_DNA"/>
</dbReference>
<comment type="caution">
    <text evidence="5">The sequence shown here is derived from an EMBL/GenBank/DDBJ whole genome shotgun (WGS) entry which is preliminary data.</text>
</comment>
<evidence type="ECO:0000256" key="2">
    <source>
        <dbReference type="ARBA" id="ARBA00023125"/>
    </source>
</evidence>
<dbReference type="PANTHER" id="PTHR40661">
    <property type="match status" value="1"/>
</dbReference>
<dbReference type="Gene3D" id="1.10.260.40">
    <property type="entry name" value="lambda repressor-like DNA-binding domains"/>
    <property type="match status" value="1"/>
</dbReference>
<dbReference type="Gene3D" id="2.10.109.10">
    <property type="entry name" value="Umud Fragment, subunit A"/>
    <property type="match status" value="1"/>
</dbReference>
<evidence type="ECO:0000313" key="6">
    <source>
        <dbReference type="Proteomes" id="UP000282125"/>
    </source>
</evidence>
<dbReference type="AlphaFoldDB" id="A0A3P3DC27"/>
<keyword evidence="3" id="KW-0804">Transcription</keyword>
<evidence type="ECO:0000256" key="3">
    <source>
        <dbReference type="ARBA" id="ARBA00023163"/>
    </source>
</evidence>
<sequence length="217" mass="23314">MRNDVHSFITGLRAFFDAHSDVRPATVSAAAGLNKSAIRKMLTGDVASPRQDTAERIAAVLNLTVEQIIAQDFERRGSSQPTVAVAGLVGAGAIVDLCDAYPKGEGIFQVVCPPQISPRGVVAVEVKGDSMVPVYQPGTILFYSRDSICVPLEAIGRICVCEDEDGRAWVKQVKTGSEEGTFSLISVNPTSETMHGVRLKWAAPVRFSLPPEFVERA</sequence>
<dbReference type="InterPro" id="IPR010982">
    <property type="entry name" value="Lambda_DNA-bd_dom_sf"/>
</dbReference>
<feature type="domain" description="HTH cro/C1-type" evidence="4">
    <location>
        <begin position="27"/>
        <end position="68"/>
    </location>
</feature>
<proteinExistence type="predicted"/>
<dbReference type="OrthoDB" id="9792157at2"/>
<dbReference type="PROSITE" id="PS50943">
    <property type="entry name" value="HTH_CROC1"/>
    <property type="match status" value="1"/>
</dbReference>
<protein>
    <submittedName>
        <fullName evidence="5">Helix-turn-helix transcriptional regulator</fullName>
    </submittedName>
</protein>
<keyword evidence="1" id="KW-0805">Transcription regulation</keyword>
<dbReference type="InterPro" id="IPR036286">
    <property type="entry name" value="LexA/Signal_pep-like_sf"/>
</dbReference>
<dbReference type="SUPFAM" id="SSF51306">
    <property type="entry name" value="LexA/Signal peptidase"/>
    <property type="match status" value="1"/>
</dbReference>
<reference evidence="5 6" key="1">
    <citation type="submission" date="2018-11" db="EMBL/GenBank/DDBJ databases">
        <title>Gemmobacter sp. nov., YIM 102744-1 draft genome.</title>
        <authorList>
            <person name="Li G."/>
            <person name="Jiang Y."/>
        </authorList>
    </citation>
    <scope>NUCLEOTIDE SEQUENCE [LARGE SCALE GENOMIC DNA]</scope>
    <source>
        <strain evidence="5 6">YIM 102744-1</strain>
    </source>
</reference>
<dbReference type="Pfam" id="PF13443">
    <property type="entry name" value="HTH_26"/>
    <property type="match status" value="1"/>
</dbReference>
<keyword evidence="6" id="KW-1185">Reference proteome</keyword>
<dbReference type="Proteomes" id="UP000282125">
    <property type="component" value="Unassembled WGS sequence"/>
</dbReference>
<dbReference type="Pfam" id="PF00717">
    <property type="entry name" value="Peptidase_S24"/>
    <property type="match status" value="1"/>
</dbReference>
<evidence type="ECO:0000256" key="1">
    <source>
        <dbReference type="ARBA" id="ARBA00023015"/>
    </source>
</evidence>
<name>A0A3P3DC27_9RHOB</name>
<accession>A0A3P3DC27</accession>
<dbReference type="InterPro" id="IPR015927">
    <property type="entry name" value="Peptidase_S24_S26A/B/C"/>
</dbReference>
<dbReference type="RefSeq" id="WP_124966250.1">
    <property type="nucleotide sequence ID" value="NZ_RRAZ01000030.1"/>
</dbReference>
<dbReference type="InterPro" id="IPR001387">
    <property type="entry name" value="Cro/C1-type_HTH"/>
</dbReference>
<gene>
    <name evidence="5" type="ORF">EG244_16340</name>
</gene>
<evidence type="ECO:0000259" key="4">
    <source>
        <dbReference type="PROSITE" id="PS50943"/>
    </source>
</evidence>
<dbReference type="PANTHER" id="PTHR40661:SF3">
    <property type="entry name" value="FELS-1 PROPHAGE TRANSCRIPTIONAL REGULATOR"/>
    <property type="match status" value="1"/>
</dbReference>
<evidence type="ECO:0000313" key="5">
    <source>
        <dbReference type="EMBL" id="RRH71384.1"/>
    </source>
</evidence>
<organism evidence="5 6">
    <name type="scientific">Falsigemmobacter faecalis</name>
    <dbReference type="NCBI Taxonomy" id="2488730"/>
    <lineage>
        <taxon>Bacteria</taxon>
        <taxon>Pseudomonadati</taxon>
        <taxon>Pseudomonadota</taxon>
        <taxon>Alphaproteobacteria</taxon>
        <taxon>Rhodobacterales</taxon>
        <taxon>Paracoccaceae</taxon>
        <taxon>Falsigemmobacter</taxon>
    </lineage>
</organism>
<dbReference type="SUPFAM" id="SSF47413">
    <property type="entry name" value="lambda repressor-like DNA-binding domains"/>
    <property type="match status" value="1"/>
</dbReference>